<evidence type="ECO:0000313" key="1">
    <source>
        <dbReference type="EMBL" id="OJJ57219.1"/>
    </source>
</evidence>
<dbReference type="GO" id="GO:0004497">
    <property type="term" value="F:monooxygenase activity"/>
    <property type="evidence" value="ECO:0007669"/>
    <property type="project" value="InterPro"/>
</dbReference>
<dbReference type="Gene3D" id="1.10.630.10">
    <property type="entry name" value="Cytochrome P450"/>
    <property type="match status" value="1"/>
</dbReference>
<evidence type="ECO:0000313" key="2">
    <source>
        <dbReference type="Proteomes" id="UP000184356"/>
    </source>
</evidence>
<dbReference type="GO" id="GO:0020037">
    <property type="term" value="F:heme binding"/>
    <property type="evidence" value="ECO:0007669"/>
    <property type="project" value="InterPro"/>
</dbReference>
<dbReference type="Proteomes" id="UP000184356">
    <property type="component" value="Unassembled WGS sequence"/>
</dbReference>
<keyword evidence="2" id="KW-1185">Reference proteome</keyword>
<reference evidence="2" key="1">
    <citation type="journal article" date="2017" name="Genome Biol.">
        <title>Comparative genomics reveals high biological diversity and specific adaptations in the industrially and medically important fungal genus Aspergillus.</title>
        <authorList>
            <person name="de Vries R.P."/>
            <person name="Riley R."/>
            <person name="Wiebenga A."/>
            <person name="Aguilar-Osorio G."/>
            <person name="Amillis S."/>
            <person name="Uchima C.A."/>
            <person name="Anderluh G."/>
            <person name="Asadollahi M."/>
            <person name="Askin M."/>
            <person name="Barry K."/>
            <person name="Battaglia E."/>
            <person name="Bayram O."/>
            <person name="Benocci T."/>
            <person name="Braus-Stromeyer S.A."/>
            <person name="Caldana C."/>
            <person name="Canovas D."/>
            <person name="Cerqueira G.C."/>
            <person name="Chen F."/>
            <person name="Chen W."/>
            <person name="Choi C."/>
            <person name="Clum A."/>
            <person name="Dos Santos R.A."/>
            <person name="Damasio A.R."/>
            <person name="Diallinas G."/>
            <person name="Emri T."/>
            <person name="Fekete E."/>
            <person name="Flipphi M."/>
            <person name="Freyberg S."/>
            <person name="Gallo A."/>
            <person name="Gournas C."/>
            <person name="Habgood R."/>
            <person name="Hainaut M."/>
            <person name="Harispe M.L."/>
            <person name="Henrissat B."/>
            <person name="Hilden K.S."/>
            <person name="Hope R."/>
            <person name="Hossain A."/>
            <person name="Karabika E."/>
            <person name="Karaffa L."/>
            <person name="Karanyi Z."/>
            <person name="Krasevec N."/>
            <person name="Kuo A."/>
            <person name="Kusch H."/>
            <person name="LaButti K."/>
            <person name="Lagendijk E.L."/>
            <person name="Lapidus A."/>
            <person name="Levasseur A."/>
            <person name="Lindquist E."/>
            <person name="Lipzen A."/>
            <person name="Logrieco A.F."/>
            <person name="MacCabe A."/>
            <person name="Maekelae M.R."/>
            <person name="Malavazi I."/>
            <person name="Melin P."/>
            <person name="Meyer V."/>
            <person name="Mielnichuk N."/>
            <person name="Miskei M."/>
            <person name="Molnar A.P."/>
            <person name="Mule G."/>
            <person name="Ngan C.Y."/>
            <person name="Orejas M."/>
            <person name="Orosz E."/>
            <person name="Ouedraogo J.P."/>
            <person name="Overkamp K.M."/>
            <person name="Park H.-S."/>
            <person name="Perrone G."/>
            <person name="Piumi F."/>
            <person name="Punt P.J."/>
            <person name="Ram A.F."/>
            <person name="Ramon A."/>
            <person name="Rauscher S."/>
            <person name="Record E."/>
            <person name="Riano-Pachon D.M."/>
            <person name="Robert V."/>
            <person name="Roehrig J."/>
            <person name="Ruller R."/>
            <person name="Salamov A."/>
            <person name="Salih N.S."/>
            <person name="Samson R.A."/>
            <person name="Sandor E."/>
            <person name="Sanguinetti M."/>
            <person name="Schuetze T."/>
            <person name="Sepcic K."/>
            <person name="Shelest E."/>
            <person name="Sherlock G."/>
            <person name="Sophianopoulou V."/>
            <person name="Squina F.M."/>
            <person name="Sun H."/>
            <person name="Susca A."/>
            <person name="Todd R.B."/>
            <person name="Tsang A."/>
            <person name="Unkles S.E."/>
            <person name="van de Wiele N."/>
            <person name="van Rossen-Uffink D."/>
            <person name="Oliveira J.V."/>
            <person name="Vesth T.C."/>
            <person name="Visser J."/>
            <person name="Yu J.-H."/>
            <person name="Zhou M."/>
            <person name="Andersen M.R."/>
            <person name="Archer D.B."/>
            <person name="Baker S.E."/>
            <person name="Benoit I."/>
            <person name="Brakhage A.A."/>
            <person name="Braus G.H."/>
            <person name="Fischer R."/>
            <person name="Frisvad J.C."/>
            <person name="Goldman G.H."/>
            <person name="Houbraken J."/>
            <person name="Oakley B."/>
            <person name="Pocsi I."/>
            <person name="Scazzocchio C."/>
            <person name="Seiboth B."/>
            <person name="vanKuyk P.A."/>
            <person name="Wortman J."/>
            <person name="Dyer P.S."/>
            <person name="Grigoriev I.V."/>
        </authorList>
    </citation>
    <scope>NUCLEOTIDE SEQUENCE [LARGE SCALE GENOMIC DNA]</scope>
    <source>
        <strain evidence="2">CBS 593.65</strain>
    </source>
</reference>
<accession>A0A1L9TCQ1</accession>
<dbReference type="VEuPathDB" id="FungiDB:ASPSYDRAFT_1181381"/>
<sequence length="137" mass="14983">MSESIPQPPILPLLGNIHNVDFRSPNQSFEHLVTRDGEISKLQVLGTETIFVASQKLCHELCNDNASRTPFLPHSSNCGMSLDQRYVICLHSLLQSRGPPIAAHLGQISDAGSVEISAFYLDPGFLFPGMQRADPKG</sequence>
<dbReference type="GO" id="GO:0016705">
    <property type="term" value="F:oxidoreductase activity, acting on paired donors, with incorporation or reduction of molecular oxygen"/>
    <property type="evidence" value="ECO:0007669"/>
    <property type="project" value="InterPro"/>
</dbReference>
<dbReference type="SUPFAM" id="SSF48264">
    <property type="entry name" value="Cytochrome P450"/>
    <property type="match status" value="1"/>
</dbReference>
<proteinExistence type="predicted"/>
<organism evidence="1 2">
    <name type="scientific">Aspergillus sydowii CBS 593.65</name>
    <dbReference type="NCBI Taxonomy" id="1036612"/>
    <lineage>
        <taxon>Eukaryota</taxon>
        <taxon>Fungi</taxon>
        <taxon>Dikarya</taxon>
        <taxon>Ascomycota</taxon>
        <taxon>Pezizomycotina</taxon>
        <taxon>Eurotiomycetes</taxon>
        <taxon>Eurotiomycetidae</taxon>
        <taxon>Eurotiales</taxon>
        <taxon>Aspergillaceae</taxon>
        <taxon>Aspergillus</taxon>
        <taxon>Aspergillus subgen. Nidulantes</taxon>
    </lineage>
</organism>
<protein>
    <submittedName>
        <fullName evidence="1">Uncharacterized protein</fullName>
    </submittedName>
</protein>
<dbReference type="GeneID" id="63756444"/>
<dbReference type="RefSeq" id="XP_040701025.1">
    <property type="nucleotide sequence ID" value="XM_040840371.1"/>
</dbReference>
<dbReference type="OrthoDB" id="1470350at2759"/>
<dbReference type="EMBL" id="KV878589">
    <property type="protein sequence ID" value="OJJ57219.1"/>
    <property type="molecule type" value="Genomic_DNA"/>
</dbReference>
<dbReference type="GO" id="GO:0005506">
    <property type="term" value="F:iron ion binding"/>
    <property type="evidence" value="ECO:0007669"/>
    <property type="project" value="InterPro"/>
</dbReference>
<dbReference type="AlphaFoldDB" id="A0A1L9TCQ1"/>
<dbReference type="InterPro" id="IPR036396">
    <property type="entry name" value="Cyt_P450_sf"/>
</dbReference>
<name>A0A1L9TCQ1_9EURO</name>
<gene>
    <name evidence="1" type="ORF">ASPSYDRAFT_1181381</name>
</gene>